<accession>A0A5C6V7Y4</accession>
<protein>
    <submittedName>
        <fullName evidence="1">Uncharacterized protein</fullName>
    </submittedName>
</protein>
<dbReference type="EMBL" id="VORB01000004">
    <property type="protein sequence ID" value="TXC81383.1"/>
    <property type="molecule type" value="Genomic_DNA"/>
</dbReference>
<dbReference type="RefSeq" id="WP_147014081.1">
    <property type="nucleotide sequence ID" value="NZ_VORB01000004.1"/>
</dbReference>
<evidence type="ECO:0000313" key="2">
    <source>
        <dbReference type="Proteomes" id="UP000321168"/>
    </source>
</evidence>
<keyword evidence="2" id="KW-1185">Reference proteome</keyword>
<sequence length="206" mass="23528">MTKNLYLIIISIFLVMCKEGEVITPNNCNPCSIKSVLSANCGNSIDTIIDIDVDEWRHNSAYTQFNADEMEYYFSKPFYSICPMFQTKIKTSFEVMENNEKLNFSTGYEVGILGDNQVPSKECFWPDISIKDSLASNKEIRYRTLERNVKCKANVLSNFNGGPTGCYEEITVRLVIPKMSPDEASSYIRNNLKSTRLQITFARIET</sequence>
<organism evidence="1 2">
    <name type="scientific">Luteibaculum oceani</name>
    <dbReference type="NCBI Taxonomy" id="1294296"/>
    <lineage>
        <taxon>Bacteria</taxon>
        <taxon>Pseudomonadati</taxon>
        <taxon>Bacteroidota</taxon>
        <taxon>Flavobacteriia</taxon>
        <taxon>Flavobacteriales</taxon>
        <taxon>Luteibaculaceae</taxon>
        <taxon>Luteibaculum</taxon>
    </lineage>
</organism>
<evidence type="ECO:0000313" key="1">
    <source>
        <dbReference type="EMBL" id="TXC81383.1"/>
    </source>
</evidence>
<name>A0A5C6V7Y4_9FLAO</name>
<reference evidence="1 2" key="1">
    <citation type="submission" date="2019-08" db="EMBL/GenBank/DDBJ databases">
        <title>Genome of Luteibaculum oceani JCM 18817.</title>
        <authorList>
            <person name="Bowman J.P."/>
        </authorList>
    </citation>
    <scope>NUCLEOTIDE SEQUENCE [LARGE SCALE GENOMIC DNA]</scope>
    <source>
        <strain evidence="1 2">JCM 18817</strain>
    </source>
</reference>
<comment type="caution">
    <text evidence="1">The sequence shown here is derived from an EMBL/GenBank/DDBJ whole genome shotgun (WGS) entry which is preliminary data.</text>
</comment>
<proteinExistence type="predicted"/>
<dbReference type="Proteomes" id="UP000321168">
    <property type="component" value="Unassembled WGS sequence"/>
</dbReference>
<gene>
    <name evidence="1" type="ORF">FRX97_05095</name>
</gene>
<dbReference type="AlphaFoldDB" id="A0A5C6V7Y4"/>